<dbReference type="GO" id="GO:0042301">
    <property type="term" value="F:phosphate ion binding"/>
    <property type="evidence" value="ECO:0007669"/>
    <property type="project" value="InterPro"/>
</dbReference>
<evidence type="ECO:0000256" key="4">
    <source>
        <dbReference type="PIRNR" id="PIRNR002756"/>
    </source>
</evidence>
<dbReference type="PIRSF" id="PIRSF002756">
    <property type="entry name" value="PstS"/>
    <property type="match status" value="1"/>
</dbReference>
<dbReference type="Proteomes" id="UP000295244">
    <property type="component" value="Unassembled WGS sequence"/>
</dbReference>
<dbReference type="Gene3D" id="3.40.190.10">
    <property type="entry name" value="Periplasmic binding protein-like II"/>
    <property type="match status" value="2"/>
</dbReference>
<dbReference type="GO" id="GO:0035435">
    <property type="term" value="P:phosphate ion transmembrane transport"/>
    <property type="evidence" value="ECO:0007669"/>
    <property type="project" value="InterPro"/>
</dbReference>
<accession>A0A4R1BLW3</accession>
<feature type="chain" id="PRO_5038619243" description="Phosphate-binding protein" evidence="6">
    <location>
        <begin position="23"/>
        <end position="376"/>
    </location>
</feature>
<feature type="signal peptide" evidence="6">
    <location>
        <begin position="1"/>
        <end position="22"/>
    </location>
</feature>
<keyword evidence="2 4" id="KW-0813">Transport</keyword>
<dbReference type="InterPro" id="IPR005673">
    <property type="entry name" value="ABC_phos-bd_PstS"/>
</dbReference>
<dbReference type="InterPro" id="IPR024370">
    <property type="entry name" value="PBP_domain"/>
</dbReference>
<dbReference type="EMBL" id="SKBU01000012">
    <property type="protein sequence ID" value="TCJ18336.1"/>
    <property type="molecule type" value="Genomic_DNA"/>
</dbReference>
<feature type="region of interest" description="Disordered" evidence="5">
    <location>
        <begin position="30"/>
        <end position="53"/>
    </location>
</feature>
<dbReference type="Pfam" id="PF12849">
    <property type="entry name" value="PBP_like_2"/>
    <property type="match status" value="1"/>
</dbReference>
<gene>
    <name evidence="8" type="primary">pstS</name>
    <name evidence="8" type="ORF">E0L93_06240</name>
</gene>
<comment type="similarity">
    <text evidence="1 4">Belongs to the PstS family.</text>
</comment>
<keyword evidence="9" id="KW-1185">Reference proteome</keyword>
<comment type="caution">
    <text evidence="8">The sequence shown here is derived from an EMBL/GenBank/DDBJ whole genome shotgun (WGS) entry which is preliminary data.</text>
</comment>
<evidence type="ECO:0000256" key="2">
    <source>
        <dbReference type="ARBA" id="ARBA00022448"/>
    </source>
</evidence>
<evidence type="ECO:0000256" key="1">
    <source>
        <dbReference type="ARBA" id="ARBA00008725"/>
    </source>
</evidence>
<evidence type="ECO:0000313" key="8">
    <source>
        <dbReference type="EMBL" id="TCJ18336.1"/>
    </source>
</evidence>
<evidence type="ECO:0000313" key="9">
    <source>
        <dbReference type="Proteomes" id="UP000295244"/>
    </source>
</evidence>
<feature type="domain" description="PBP" evidence="7">
    <location>
        <begin position="50"/>
        <end position="323"/>
    </location>
</feature>
<dbReference type="NCBIfam" id="TIGR00975">
    <property type="entry name" value="3a0107s03"/>
    <property type="match status" value="1"/>
</dbReference>
<dbReference type="RefSeq" id="WP_132689995.1">
    <property type="nucleotide sequence ID" value="NZ_SKBU01000012.1"/>
</dbReference>
<dbReference type="SUPFAM" id="SSF53850">
    <property type="entry name" value="Periplasmic binding protein-like II"/>
    <property type="match status" value="1"/>
</dbReference>
<keyword evidence="6" id="KW-0732">Signal</keyword>
<dbReference type="PANTHER" id="PTHR42996">
    <property type="entry name" value="PHOSPHATE-BINDING PROTEIN PSTS"/>
    <property type="match status" value="1"/>
</dbReference>
<dbReference type="OrthoDB" id="9801510at2"/>
<proteinExistence type="inferred from homology"/>
<dbReference type="AlphaFoldDB" id="A0A4R1BLW3"/>
<protein>
    <recommendedName>
        <fullName evidence="4">Phosphate-binding protein</fullName>
    </recommendedName>
</protein>
<evidence type="ECO:0000256" key="5">
    <source>
        <dbReference type="SAM" id="MobiDB-lite"/>
    </source>
</evidence>
<dbReference type="GO" id="GO:0043190">
    <property type="term" value="C:ATP-binding cassette (ABC) transporter complex"/>
    <property type="evidence" value="ECO:0007669"/>
    <property type="project" value="InterPro"/>
</dbReference>
<evidence type="ECO:0000256" key="3">
    <source>
        <dbReference type="ARBA" id="ARBA00022592"/>
    </source>
</evidence>
<dbReference type="InterPro" id="IPR050962">
    <property type="entry name" value="Phosphate-bind_PstS"/>
</dbReference>
<dbReference type="PROSITE" id="PS51257">
    <property type="entry name" value="PROKAR_LIPOPROTEIN"/>
    <property type="match status" value="1"/>
</dbReference>
<evidence type="ECO:0000256" key="6">
    <source>
        <dbReference type="SAM" id="SignalP"/>
    </source>
</evidence>
<sequence>MSRIARWRLLAAGLALSLFVVACGPTVEEQAGREGQPDGGEAQSGDVEPARSIDGAGATFPAPLYSEVFSALAEQEGIQVNYQSIGSGGGIEQFTNRTVDFGASDAPMTDEQIQQAGGDVLHVATVGGAVVPTYNLPGVEELNLTGEVLADIFLGNVTRWNDPAIAELNPDADLPDEPIQVVHRSDGSGTTFIFVEYLSAVSEEWADEVGSGTEVAWPTGSGASGNEGVAAQVSQTPYSIGYNELAYATENDIPYARLADDPEGPFVEANIDTASAAIAAAEVPDDLRVSISGLNVTEGPEGQEAYPITGLTWLLIRQEMDDLATCKAVAQAAWFATHEGQEFAPPDYVPIGGRTLEIGEEFIRSMEAQGQPCYEE</sequence>
<reference evidence="8 9" key="1">
    <citation type="submission" date="2019-03" db="EMBL/GenBank/DDBJ databases">
        <title>Whole genome sequence of a novel Rubrobacter taiwanensis strain, isolated from Yellowstone National Park.</title>
        <authorList>
            <person name="Freed S."/>
            <person name="Ramaley R.F."/>
            <person name="Kyndt J.A."/>
        </authorList>
    </citation>
    <scope>NUCLEOTIDE SEQUENCE [LARGE SCALE GENOMIC DNA]</scope>
    <source>
        <strain evidence="8 9">Yellowstone</strain>
    </source>
</reference>
<evidence type="ECO:0000259" key="7">
    <source>
        <dbReference type="Pfam" id="PF12849"/>
    </source>
</evidence>
<name>A0A4R1BLW3_9ACTN</name>
<keyword evidence="3 4" id="KW-0592">Phosphate transport</keyword>
<dbReference type="PANTHER" id="PTHR42996:SF1">
    <property type="entry name" value="PHOSPHATE-BINDING PROTEIN PSTS"/>
    <property type="match status" value="1"/>
</dbReference>
<dbReference type="CDD" id="cd13565">
    <property type="entry name" value="PBP2_PstS"/>
    <property type="match status" value="1"/>
</dbReference>
<organism evidence="8 9">
    <name type="scientific">Rubrobacter taiwanensis</name>
    <dbReference type="NCBI Taxonomy" id="185139"/>
    <lineage>
        <taxon>Bacteria</taxon>
        <taxon>Bacillati</taxon>
        <taxon>Actinomycetota</taxon>
        <taxon>Rubrobacteria</taxon>
        <taxon>Rubrobacterales</taxon>
        <taxon>Rubrobacteraceae</taxon>
        <taxon>Rubrobacter</taxon>
    </lineage>
</organism>